<keyword evidence="1" id="KW-0805">Transcription regulation</keyword>
<accession>A0ABW4J7K2</accession>
<evidence type="ECO:0000313" key="7">
    <source>
        <dbReference type="Proteomes" id="UP001597267"/>
    </source>
</evidence>
<organism evidence="6 7">
    <name type="scientific">Agrilactobacillus yilanensis</name>
    <dbReference type="NCBI Taxonomy" id="2485997"/>
    <lineage>
        <taxon>Bacteria</taxon>
        <taxon>Bacillati</taxon>
        <taxon>Bacillota</taxon>
        <taxon>Bacilli</taxon>
        <taxon>Lactobacillales</taxon>
        <taxon>Lactobacillaceae</taxon>
        <taxon>Agrilactobacillus</taxon>
    </lineage>
</organism>
<evidence type="ECO:0000256" key="2">
    <source>
        <dbReference type="ARBA" id="ARBA00023125"/>
    </source>
</evidence>
<dbReference type="SMART" id="SM00866">
    <property type="entry name" value="UTRA"/>
    <property type="match status" value="1"/>
</dbReference>
<dbReference type="NCBIfam" id="TIGR02404">
    <property type="entry name" value="trehalos_R_Bsub"/>
    <property type="match status" value="1"/>
</dbReference>
<dbReference type="CDD" id="cd07377">
    <property type="entry name" value="WHTH_GntR"/>
    <property type="match status" value="1"/>
</dbReference>
<dbReference type="Gene3D" id="1.10.10.10">
    <property type="entry name" value="Winged helix-like DNA-binding domain superfamily/Winged helix DNA-binding domain"/>
    <property type="match status" value="1"/>
</dbReference>
<dbReference type="InterPro" id="IPR012770">
    <property type="entry name" value="TreR"/>
</dbReference>
<comment type="caution">
    <text evidence="6">The sequence shown here is derived from an EMBL/GenBank/DDBJ whole genome shotgun (WGS) entry which is preliminary data.</text>
</comment>
<dbReference type="Pfam" id="PF00392">
    <property type="entry name" value="GntR"/>
    <property type="match status" value="1"/>
</dbReference>
<dbReference type="PROSITE" id="PS50949">
    <property type="entry name" value="HTH_GNTR"/>
    <property type="match status" value="1"/>
</dbReference>
<dbReference type="EMBL" id="JBHTOP010000026">
    <property type="protein sequence ID" value="MFD1672357.1"/>
    <property type="molecule type" value="Genomic_DNA"/>
</dbReference>
<dbReference type="SUPFAM" id="SSF64288">
    <property type="entry name" value="Chorismate lyase-like"/>
    <property type="match status" value="1"/>
</dbReference>
<dbReference type="PANTHER" id="PTHR44846">
    <property type="entry name" value="MANNOSYL-D-GLYCERATE TRANSPORT/METABOLISM SYSTEM REPRESSOR MNGR-RELATED"/>
    <property type="match status" value="1"/>
</dbReference>
<evidence type="ECO:0000259" key="5">
    <source>
        <dbReference type="PROSITE" id="PS50949"/>
    </source>
</evidence>
<dbReference type="Pfam" id="PF07702">
    <property type="entry name" value="UTRA"/>
    <property type="match status" value="1"/>
</dbReference>
<dbReference type="SMART" id="SM00345">
    <property type="entry name" value="HTH_GNTR"/>
    <property type="match status" value="1"/>
</dbReference>
<evidence type="ECO:0000256" key="1">
    <source>
        <dbReference type="ARBA" id="ARBA00023015"/>
    </source>
</evidence>
<dbReference type="InterPro" id="IPR028978">
    <property type="entry name" value="Chorismate_lyase_/UTRA_dom_sf"/>
</dbReference>
<evidence type="ECO:0000256" key="4">
    <source>
        <dbReference type="NCBIfam" id="TIGR02404"/>
    </source>
</evidence>
<gene>
    <name evidence="6" type="primary">treR</name>
    <name evidence="6" type="ORF">ACFQ5M_09630</name>
</gene>
<dbReference type="PRINTS" id="PR00035">
    <property type="entry name" value="HTHGNTR"/>
</dbReference>
<keyword evidence="3" id="KW-0804">Transcription</keyword>
<evidence type="ECO:0000313" key="6">
    <source>
        <dbReference type="EMBL" id="MFD1672357.1"/>
    </source>
</evidence>
<dbReference type="Proteomes" id="UP001597267">
    <property type="component" value="Unassembled WGS sequence"/>
</dbReference>
<dbReference type="RefSeq" id="WP_125712302.1">
    <property type="nucleotide sequence ID" value="NZ_JBHTOP010000026.1"/>
</dbReference>
<dbReference type="Gene3D" id="3.40.1410.10">
    <property type="entry name" value="Chorismate lyase-like"/>
    <property type="match status" value="1"/>
</dbReference>
<keyword evidence="7" id="KW-1185">Reference proteome</keyword>
<proteinExistence type="predicted"/>
<name>A0ABW4J7K2_9LACO</name>
<dbReference type="InterPro" id="IPR011663">
    <property type="entry name" value="UTRA"/>
</dbReference>
<dbReference type="InterPro" id="IPR036390">
    <property type="entry name" value="WH_DNA-bd_sf"/>
</dbReference>
<dbReference type="SUPFAM" id="SSF46785">
    <property type="entry name" value="Winged helix' DNA-binding domain"/>
    <property type="match status" value="1"/>
</dbReference>
<dbReference type="InterPro" id="IPR036388">
    <property type="entry name" value="WH-like_DNA-bd_sf"/>
</dbReference>
<evidence type="ECO:0000256" key="3">
    <source>
        <dbReference type="ARBA" id="ARBA00023163"/>
    </source>
</evidence>
<dbReference type="InterPro" id="IPR000524">
    <property type="entry name" value="Tscrpt_reg_HTH_GntR"/>
</dbReference>
<keyword evidence="2" id="KW-0238">DNA-binding</keyword>
<protein>
    <recommendedName>
        <fullName evidence="4">Trehalose operon repressor</fullName>
    </recommendedName>
</protein>
<feature type="domain" description="HTH gntR-type" evidence="5">
    <location>
        <begin position="4"/>
        <end position="72"/>
    </location>
</feature>
<dbReference type="InterPro" id="IPR050679">
    <property type="entry name" value="Bact_HTH_transcr_reg"/>
</dbReference>
<sequence>MDTMQKYLSIAQDLTNKIKHGQYTEGTLLPSETILANLYGTSRATVRKALVELTENGLIQKIKGKGSVVLDTAKFTFPISGITTFTELNRNQQMNAVTTVLALEDRPLPAEIMKQVGRHLDPAATFIQRLRTVDDEAIVVDEDYLLKSVVPEVPEIVAQGSLYEYMEDTLNLNIAYATKTITVEPMDEAICAKLHLETANLAVVVRSLTYLNDTTFFQYTRSIHRPDRFKFVDFARRKHLVAKKF</sequence>
<reference evidence="7" key="1">
    <citation type="journal article" date="2019" name="Int. J. Syst. Evol. Microbiol.">
        <title>The Global Catalogue of Microorganisms (GCM) 10K type strain sequencing project: providing services to taxonomists for standard genome sequencing and annotation.</title>
        <authorList>
            <consortium name="The Broad Institute Genomics Platform"/>
            <consortium name="The Broad Institute Genome Sequencing Center for Infectious Disease"/>
            <person name="Wu L."/>
            <person name="Ma J."/>
        </authorList>
    </citation>
    <scope>NUCLEOTIDE SEQUENCE [LARGE SCALE GENOMIC DNA]</scope>
    <source>
        <strain evidence="7">CCM 8896</strain>
    </source>
</reference>
<dbReference type="PANTHER" id="PTHR44846:SF12">
    <property type="entry name" value="HTH-TYPE TRANSCRIPTIONAL REGULATOR TRER"/>
    <property type="match status" value="1"/>
</dbReference>